<dbReference type="Proteomes" id="UP000193411">
    <property type="component" value="Unassembled WGS sequence"/>
</dbReference>
<keyword evidence="2 8" id="KW-0378">Hydrolase</keyword>
<dbReference type="Pfam" id="PF00270">
    <property type="entry name" value="DEAD"/>
    <property type="match status" value="1"/>
</dbReference>
<keyword evidence="3" id="KW-0347">Helicase</keyword>
<evidence type="ECO:0000256" key="5">
    <source>
        <dbReference type="SAM" id="MobiDB-lite"/>
    </source>
</evidence>
<dbReference type="GO" id="GO:0003676">
    <property type="term" value="F:nucleic acid binding"/>
    <property type="evidence" value="ECO:0007669"/>
    <property type="project" value="InterPro"/>
</dbReference>
<dbReference type="PROSITE" id="PS51194">
    <property type="entry name" value="HELICASE_CTER"/>
    <property type="match status" value="1"/>
</dbReference>
<protein>
    <submittedName>
        <fullName evidence="8">p-loop containing nucleoside triphosphate hydrolase protein</fullName>
    </submittedName>
</protein>
<dbReference type="OrthoDB" id="10256233at2759"/>
<evidence type="ECO:0000313" key="8">
    <source>
        <dbReference type="EMBL" id="ORZ40041.1"/>
    </source>
</evidence>
<dbReference type="EMBL" id="MCFL01000004">
    <property type="protein sequence ID" value="ORZ40041.1"/>
    <property type="molecule type" value="Genomic_DNA"/>
</dbReference>
<comment type="caution">
    <text evidence="8">The sequence shown here is derived from an EMBL/GenBank/DDBJ whole genome shotgun (WGS) entry which is preliminary data.</text>
</comment>
<dbReference type="SUPFAM" id="SSF52540">
    <property type="entry name" value="P-loop containing nucleoside triphosphate hydrolases"/>
    <property type="match status" value="1"/>
</dbReference>
<evidence type="ECO:0000256" key="1">
    <source>
        <dbReference type="ARBA" id="ARBA00022741"/>
    </source>
</evidence>
<dbReference type="SMART" id="SM00490">
    <property type="entry name" value="HELICc"/>
    <property type="match status" value="1"/>
</dbReference>
<dbReference type="CDD" id="cd18787">
    <property type="entry name" value="SF2_C_DEAD"/>
    <property type="match status" value="1"/>
</dbReference>
<feature type="compositionally biased region" description="Pro residues" evidence="5">
    <location>
        <begin position="11"/>
        <end position="21"/>
    </location>
</feature>
<evidence type="ECO:0000259" key="7">
    <source>
        <dbReference type="PROSITE" id="PS51194"/>
    </source>
</evidence>
<proteinExistence type="predicted"/>
<dbReference type="AlphaFoldDB" id="A0A1Y2I271"/>
<keyword evidence="9" id="KW-1185">Reference proteome</keyword>
<accession>A0A1Y2I271</accession>
<feature type="compositionally biased region" description="Low complexity" evidence="5">
    <location>
        <begin position="32"/>
        <end position="50"/>
    </location>
</feature>
<dbReference type="GO" id="GO:0016787">
    <property type="term" value="F:hydrolase activity"/>
    <property type="evidence" value="ECO:0007669"/>
    <property type="project" value="UniProtKB-KW"/>
</dbReference>
<dbReference type="Gene3D" id="3.40.50.300">
    <property type="entry name" value="P-loop containing nucleotide triphosphate hydrolases"/>
    <property type="match status" value="2"/>
</dbReference>
<reference evidence="8 9" key="1">
    <citation type="submission" date="2016-07" db="EMBL/GenBank/DDBJ databases">
        <title>Pervasive Adenine N6-methylation of Active Genes in Fungi.</title>
        <authorList>
            <consortium name="DOE Joint Genome Institute"/>
            <person name="Mondo S.J."/>
            <person name="Dannebaum R.O."/>
            <person name="Kuo R.C."/>
            <person name="Labutti K."/>
            <person name="Haridas S."/>
            <person name="Kuo A."/>
            <person name="Salamov A."/>
            <person name="Ahrendt S.R."/>
            <person name="Lipzen A."/>
            <person name="Sullivan W."/>
            <person name="Andreopoulos W.B."/>
            <person name="Clum A."/>
            <person name="Lindquist E."/>
            <person name="Daum C."/>
            <person name="Ramamoorthy G.K."/>
            <person name="Gryganskyi A."/>
            <person name="Culley D."/>
            <person name="Magnuson J.K."/>
            <person name="James T.Y."/>
            <person name="O'Malley M.A."/>
            <person name="Stajich J.E."/>
            <person name="Spatafora J.W."/>
            <person name="Visel A."/>
            <person name="Grigoriev I.V."/>
        </authorList>
    </citation>
    <scope>NUCLEOTIDE SEQUENCE [LARGE SCALE GENOMIC DNA]</scope>
    <source>
        <strain evidence="8 9">PL171</strain>
    </source>
</reference>
<dbReference type="GO" id="GO:0005524">
    <property type="term" value="F:ATP binding"/>
    <property type="evidence" value="ECO:0007669"/>
    <property type="project" value="UniProtKB-KW"/>
</dbReference>
<dbReference type="SMART" id="SM00487">
    <property type="entry name" value="DEXDc"/>
    <property type="match status" value="1"/>
</dbReference>
<dbReference type="InterPro" id="IPR027417">
    <property type="entry name" value="P-loop_NTPase"/>
</dbReference>
<evidence type="ECO:0000256" key="2">
    <source>
        <dbReference type="ARBA" id="ARBA00022801"/>
    </source>
</evidence>
<feature type="compositionally biased region" description="Low complexity" evidence="5">
    <location>
        <begin position="57"/>
        <end position="71"/>
    </location>
</feature>
<dbReference type="InterPro" id="IPR011545">
    <property type="entry name" value="DEAD/DEAH_box_helicase_dom"/>
</dbReference>
<dbReference type="Pfam" id="PF00271">
    <property type="entry name" value="Helicase_C"/>
    <property type="match status" value="1"/>
</dbReference>
<feature type="domain" description="Helicase ATP-binding" evidence="6">
    <location>
        <begin position="176"/>
        <end position="393"/>
    </location>
</feature>
<dbReference type="PANTHER" id="PTHR47960">
    <property type="entry name" value="DEAD-BOX ATP-DEPENDENT RNA HELICASE 50"/>
    <property type="match status" value="1"/>
</dbReference>
<feature type="domain" description="Helicase C-terminal" evidence="7">
    <location>
        <begin position="426"/>
        <end position="571"/>
    </location>
</feature>
<sequence>MLAALTLRGPVAPPVPFPNPRPVLDFNRSSDESSPTSSSQSSRQRGPVSSHFAAKQARPSIARFSSSSSAGAGAGSGARPRSTKPKTDLLTKRHSPSQFVLLDPSTPPSPSTGSSSSTATRRPARTFAELGLDDQVTAAMMESIRSSFGSSPPDHIAPTEIQSLAARAIIDPPPKSTQGGQPRAFMLAAETGSGKTLAYLAPVLHTIRTQEQEYAVQYEAFTKALAEAQVKHDEAIAHNAKVTQAQSDSLLHQVGSVAKAMSHTARARIVMATTSTPAHHFKRIMTEPVDVLITTPGSLAEFINKEAVKLSETRLVVVDEADFVFDQGFDEEARQVVQHVCKVARTRSTHHGSSSALTTASGDFVPTFLFVTATVPKSLHAMLTTQFPTPGSLQFLATSSLHRPLTRCTQSFVDVANQFQSNKQAALLDVLRTTHDFDHGAALVFANKRQGVDTVYSFLTSRNIPNVLKLSKRQTIEERAATWHAFRTTPGAVLVATDVAARGLDTTHVDLVVNFDFPSSALEYLHRIGRTARAGRKGRAVSLVTRRSKELVLAIQQRLKMKSGMGMGRMA</sequence>
<evidence type="ECO:0000256" key="4">
    <source>
        <dbReference type="ARBA" id="ARBA00022840"/>
    </source>
</evidence>
<evidence type="ECO:0000259" key="6">
    <source>
        <dbReference type="PROSITE" id="PS51192"/>
    </source>
</evidence>
<dbReference type="InterPro" id="IPR014001">
    <property type="entry name" value="Helicase_ATP-bd"/>
</dbReference>
<dbReference type="InterPro" id="IPR001650">
    <property type="entry name" value="Helicase_C-like"/>
</dbReference>
<name>A0A1Y2I271_9FUNG</name>
<evidence type="ECO:0000313" key="9">
    <source>
        <dbReference type="Proteomes" id="UP000193411"/>
    </source>
</evidence>
<evidence type="ECO:0000256" key="3">
    <source>
        <dbReference type="ARBA" id="ARBA00022806"/>
    </source>
</evidence>
<feature type="compositionally biased region" description="Low complexity" evidence="5">
    <location>
        <begin position="111"/>
        <end position="121"/>
    </location>
</feature>
<keyword evidence="4" id="KW-0067">ATP-binding</keyword>
<feature type="region of interest" description="Disordered" evidence="5">
    <location>
        <begin position="1"/>
        <end position="127"/>
    </location>
</feature>
<organism evidence="8 9">
    <name type="scientific">Catenaria anguillulae PL171</name>
    <dbReference type="NCBI Taxonomy" id="765915"/>
    <lineage>
        <taxon>Eukaryota</taxon>
        <taxon>Fungi</taxon>
        <taxon>Fungi incertae sedis</taxon>
        <taxon>Blastocladiomycota</taxon>
        <taxon>Blastocladiomycetes</taxon>
        <taxon>Blastocladiales</taxon>
        <taxon>Catenariaceae</taxon>
        <taxon>Catenaria</taxon>
    </lineage>
</organism>
<dbReference type="GO" id="GO:0004386">
    <property type="term" value="F:helicase activity"/>
    <property type="evidence" value="ECO:0007669"/>
    <property type="project" value="UniProtKB-KW"/>
</dbReference>
<keyword evidence="1" id="KW-0547">Nucleotide-binding</keyword>
<dbReference type="STRING" id="765915.A0A1Y2I271"/>
<gene>
    <name evidence="8" type="ORF">BCR44DRAFT_1510058</name>
</gene>
<dbReference type="PROSITE" id="PS51192">
    <property type="entry name" value="HELICASE_ATP_BIND_1"/>
    <property type="match status" value="1"/>
</dbReference>